<keyword evidence="5" id="KW-1185">Reference proteome</keyword>
<dbReference type="RefSeq" id="WP_093046663.1">
    <property type="nucleotide sequence ID" value="NZ_FNQR01000024.1"/>
</dbReference>
<organism evidence="4 5">
    <name type="scientific">Thalassobacillus cyri</name>
    <dbReference type="NCBI Taxonomy" id="571932"/>
    <lineage>
        <taxon>Bacteria</taxon>
        <taxon>Bacillati</taxon>
        <taxon>Bacillota</taxon>
        <taxon>Bacilli</taxon>
        <taxon>Bacillales</taxon>
        <taxon>Bacillaceae</taxon>
        <taxon>Thalassobacillus</taxon>
    </lineage>
</organism>
<feature type="transmembrane region" description="Helical" evidence="2">
    <location>
        <begin position="141"/>
        <end position="158"/>
    </location>
</feature>
<evidence type="ECO:0000313" key="4">
    <source>
        <dbReference type="EMBL" id="SEB18001.1"/>
    </source>
</evidence>
<feature type="chain" id="PRO_5011564473" evidence="3">
    <location>
        <begin position="26"/>
        <end position="212"/>
    </location>
</feature>
<proteinExistence type="predicted"/>
<reference evidence="4 5" key="1">
    <citation type="submission" date="2016-10" db="EMBL/GenBank/DDBJ databases">
        <authorList>
            <person name="de Groot N.N."/>
        </authorList>
    </citation>
    <scope>NUCLEOTIDE SEQUENCE [LARGE SCALE GENOMIC DNA]</scope>
    <source>
        <strain evidence="4 5">CCM7597</strain>
    </source>
</reference>
<feature type="compositionally biased region" description="Polar residues" evidence="1">
    <location>
        <begin position="34"/>
        <end position="44"/>
    </location>
</feature>
<evidence type="ECO:0000256" key="3">
    <source>
        <dbReference type="SAM" id="SignalP"/>
    </source>
</evidence>
<feature type="compositionally biased region" description="Polar residues" evidence="1">
    <location>
        <begin position="52"/>
        <end position="64"/>
    </location>
</feature>
<feature type="region of interest" description="Disordered" evidence="1">
    <location>
        <begin position="34"/>
        <end position="109"/>
    </location>
</feature>
<feature type="compositionally biased region" description="Polar residues" evidence="1">
    <location>
        <begin position="82"/>
        <end position="109"/>
    </location>
</feature>
<sequence>MTMKTFLVAVSLGTGLIVSGMVTHADQTSKSLNADVQASDQSPVPLSKSDEPPQTSEGDSSGSNALKVDKSIDKESEINTDRAVTSNHTSSNQSAYSVQTPSSPPHSQNVPAISPATYYPIVKDPIYLLYDKALNQLFKEGQLNSLTIVLVIIIGYMIRNKQQPQMNETFQQTADHTASFLKKYIQHFLMILTIICLLVALFIAKQLLVLLI</sequence>
<keyword evidence="2" id="KW-0812">Transmembrane</keyword>
<feature type="compositionally biased region" description="Basic and acidic residues" evidence="1">
    <location>
        <begin position="67"/>
        <end position="80"/>
    </location>
</feature>
<gene>
    <name evidence="4" type="ORF">SAMN05421743_12410</name>
</gene>
<dbReference type="STRING" id="571932.SAMN05421743_12410"/>
<name>A0A1H4H8N3_9BACI</name>
<keyword evidence="2" id="KW-1133">Transmembrane helix</keyword>
<keyword evidence="2" id="KW-0472">Membrane</keyword>
<dbReference type="AlphaFoldDB" id="A0A1H4H8N3"/>
<accession>A0A1H4H8N3</accession>
<feature type="transmembrane region" description="Helical" evidence="2">
    <location>
        <begin position="188"/>
        <end position="211"/>
    </location>
</feature>
<evidence type="ECO:0000256" key="1">
    <source>
        <dbReference type="SAM" id="MobiDB-lite"/>
    </source>
</evidence>
<evidence type="ECO:0000256" key="2">
    <source>
        <dbReference type="SAM" id="Phobius"/>
    </source>
</evidence>
<feature type="signal peptide" evidence="3">
    <location>
        <begin position="1"/>
        <end position="25"/>
    </location>
</feature>
<dbReference type="EMBL" id="FNQR01000024">
    <property type="protein sequence ID" value="SEB18001.1"/>
    <property type="molecule type" value="Genomic_DNA"/>
</dbReference>
<dbReference type="OrthoDB" id="2963759at2"/>
<keyword evidence="3" id="KW-0732">Signal</keyword>
<dbReference type="Proteomes" id="UP000198584">
    <property type="component" value="Unassembled WGS sequence"/>
</dbReference>
<evidence type="ECO:0000313" key="5">
    <source>
        <dbReference type="Proteomes" id="UP000198584"/>
    </source>
</evidence>
<protein>
    <submittedName>
        <fullName evidence="4">Uncharacterized protein</fullName>
    </submittedName>
</protein>